<comment type="catalytic activity">
    <reaction evidence="4">
        <text>O-phospho-L-threonyl-[protein] + H2O = L-threonyl-[protein] + phosphate</text>
        <dbReference type="Rhea" id="RHEA:47004"/>
        <dbReference type="Rhea" id="RHEA-COMP:11060"/>
        <dbReference type="Rhea" id="RHEA-COMP:11605"/>
        <dbReference type="ChEBI" id="CHEBI:15377"/>
        <dbReference type="ChEBI" id="CHEBI:30013"/>
        <dbReference type="ChEBI" id="CHEBI:43474"/>
        <dbReference type="ChEBI" id="CHEBI:61977"/>
        <dbReference type="EC" id="3.1.3.16"/>
    </reaction>
</comment>
<evidence type="ECO:0000256" key="1">
    <source>
        <dbReference type="ARBA" id="ARBA00001936"/>
    </source>
</evidence>
<name>A0AAD7VKS2_QUISA</name>
<dbReference type="InterPro" id="IPR029052">
    <property type="entry name" value="Metallo-depent_PP-like"/>
</dbReference>
<dbReference type="GO" id="GO:0004722">
    <property type="term" value="F:protein serine/threonine phosphatase activity"/>
    <property type="evidence" value="ECO:0007669"/>
    <property type="project" value="UniProtKB-EC"/>
</dbReference>
<dbReference type="KEGG" id="qsa:O6P43_002566"/>
<evidence type="ECO:0000256" key="2">
    <source>
        <dbReference type="ARBA" id="ARBA00022723"/>
    </source>
</evidence>
<dbReference type="GO" id="GO:0046872">
    <property type="term" value="F:metal ion binding"/>
    <property type="evidence" value="ECO:0007669"/>
    <property type="project" value="UniProtKB-KW"/>
</dbReference>
<dbReference type="SUPFAM" id="SSF56300">
    <property type="entry name" value="Metallo-dependent phosphatases"/>
    <property type="match status" value="1"/>
</dbReference>
<dbReference type="PANTHER" id="PTHR45668">
    <property type="entry name" value="SERINE/THREONINE-PROTEIN PHOSPHATASE 5-RELATED"/>
    <property type="match status" value="1"/>
</dbReference>
<keyword evidence="2" id="KW-0479">Metal-binding</keyword>
<evidence type="ECO:0000256" key="4">
    <source>
        <dbReference type="RuleBase" id="RU004273"/>
    </source>
</evidence>
<keyword evidence="4" id="KW-0378">Hydrolase</keyword>
<protein>
    <recommendedName>
        <fullName evidence="4">Serine/threonine-protein phosphatase</fullName>
        <ecNumber evidence="4">3.1.3.16</ecNumber>
    </recommendedName>
</protein>
<comment type="similarity">
    <text evidence="4">Belongs to the PPP phosphatase family.</text>
</comment>
<evidence type="ECO:0000259" key="6">
    <source>
        <dbReference type="PROSITE" id="PS00125"/>
    </source>
</evidence>
<dbReference type="AlphaFoldDB" id="A0AAD7VKS2"/>
<dbReference type="InterPro" id="IPR006186">
    <property type="entry name" value="Ser/Thr-sp_prot-phosphatase"/>
</dbReference>
<dbReference type="Gene3D" id="3.60.21.10">
    <property type="match status" value="1"/>
</dbReference>
<dbReference type="Pfam" id="PF00149">
    <property type="entry name" value="Metallophos"/>
    <property type="match status" value="1"/>
</dbReference>
<dbReference type="EC" id="3.1.3.16" evidence="4"/>
<proteinExistence type="inferred from homology"/>
<sequence length="693" mass="77699">MDHYDENIKSGCQKILDKINSMSLVNLDDQQVHSLVMMREIARGVVADRERKVTKSDVISSLRYSIEKMVGASRDIIEILSRMSYEGLDDQRVQSVLRMKEIAHGIIDKQAKVATTRQDDKLGEQVRNSDDGTMDSLVLEATEISNGSIQIEELQGMMHEDDILLLEPVSSQDYGQNELYDSLLPSAPLHALVWPPNDCITLEWVQDMMFTLEQSSWKMLPSDFQRVIPTVLVDRLTDAARSILCTEQNCVEIDCQGEDTRVIVVGDIRGHFHDLLSLFKHAGVPSENQYYVFNGNYVDKGSWGVEVFLVLLAWKVLMPHRVYLLRGNHESKYCTSRYGFNKEVQTKYSDEGEYVYSKFLDCFKELPLASVIAGCVYTTHGGLFRSINVSPSHMSKRKKTRSVELGSLAELAEVKRSFVDAPSEGPNILLTDVLWSRPSKKDGLRDNADQKLGLWWGPDCTEAFLKQSNLKLIIRSHDGPDTRASCHDFGDMLSGYSVDHVGESGKLYTLFSVPEYPQYGERRYSNEGAYAILSPPDFASPSIYSFTAVERPRVDPYVNGDAEEEIDLGDPGSTQVHAHASTSAISPPQRSYPVGMSPGFDFGALGIYNAPSWSVQLPDDAGGTQVVQVPRAPVVEGLPLPPNIQEPHKAAYEYLFELVASLKHMLITRETENRARISALRNRGKKRKGKRNS</sequence>
<feature type="domain" description="Serine/threonine specific protein phosphatases" evidence="6">
    <location>
        <begin position="325"/>
        <end position="330"/>
    </location>
</feature>
<dbReference type="EMBL" id="JARAOO010000002">
    <property type="protein sequence ID" value="KAJ7979134.1"/>
    <property type="molecule type" value="Genomic_DNA"/>
</dbReference>
<accession>A0AAD7VKS2</accession>
<feature type="compositionally biased region" description="Polar residues" evidence="5">
    <location>
        <begin position="572"/>
        <end position="589"/>
    </location>
</feature>
<keyword evidence="8" id="KW-1185">Reference proteome</keyword>
<comment type="caution">
    <text evidence="7">The sequence shown here is derived from an EMBL/GenBank/DDBJ whole genome shotgun (WGS) entry which is preliminary data.</text>
</comment>
<evidence type="ECO:0000313" key="7">
    <source>
        <dbReference type="EMBL" id="KAJ7979134.1"/>
    </source>
</evidence>
<dbReference type="Proteomes" id="UP001163823">
    <property type="component" value="Chromosome 2"/>
</dbReference>
<dbReference type="PROSITE" id="PS00125">
    <property type="entry name" value="SER_THR_PHOSPHATASE"/>
    <property type="match status" value="1"/>
</dbReference>
<dbReference type="InterPro" id="IPR004843">
    <property type="entry name" value="Calcineurin-like_PHP"/>
</dbReference>
<dbReference type="InterPro" id="IPR051134">
    <property type="entry name" value="PPP_phosphatase"/>
</dbReference>
<dbReference type="SMART" id="SM00156">
    <property type="entry name" value="PP2Ac"/>
    <property type="match status" value="1"/>
</dbReference>
<keyword evidence="3" id="KW-0464">Manganese</keyword>
<gene>
    <name evidence="7" type="ORF">O6P43_002566</name>
</gene>
<evidence type="ECO:0000313" key="8">
    <source>
        <dbReference type="Proteomes" id="UP001163823"/>
    </source>
</evidence>
<evidence type="ECO:0000256" key="5">
    <source>
        <dbReference type="SAM" id="MobiDB-lite"/>
    </source>
</evidence>
<organism evidence="7 8">
    <name type="scientific">Quillaja saponaria</name>
    <name type="common">Soap bark tree</name>
    <dbReference type="NCBI Taxonomy" id="32244"/>
    <lineage>
        <taxon>Eukaryota</taxon>
        <taxon>Viridiplantae</taxon>
        <taxon>Streptophyta</taxon>
        <taxon>Embryophyta</taxon>
        <taxon>Tracheophyta</taxon>
        <taxon>Spermatophyta</taxon>
        <taxon>Magnoliopsida</taxon>
        <taxon>eudicotyledons</taxon>
        <taxon>Gunneridae</taxon>
        <taxon>Pentapetalae</taxon>
        <taxon>rosids</taxon>
        <taxon>fabids</taxon>
        <taxon>Fabales</taxon>
        <taxon>Quillajaceae</taxon>
        <taxon>Quillaja</taxon>
    </lineage>
</organism>
<comment type="cofactor">
    <cofactor evidence="1">
        <name>Mn(2+)</name>
        <dbReference type="ChEBI" id="CHEBI:29035"/>
    </cofactor>
</comment>
<reference evidence="7" key="1">
    <citation type="journal article" date="2023" name="Science">
        <title>Elucidation of the pathway for biosynthesis of saponin adjuvants from the soapbark tree.</title>
        <authorList>
            <person name="Reed J."/>
            <person name="Orme A."/>
            <person name="El-Demerdash A."/>
            <person name="Owen C."/>
            <person name="Martin L.B.B."/>
            <person name="Misra R.C."/>
            <person name="Kikuchi S."/>
            <person name="Rejzek M."/>
            <person name="Martin A.C."/>
            <person name="Harkess A."/>
            <person name="Leebens-Mack J."/>
            <person name="Louveau T."/>
            <person name="Stephenson M.J."/>
            <person name="Osbourn A."/>
        </authorList>
    </citation>
    <scope>NUCLEOTIDE SEQUENCE</scope>
    <source>
        <strain evidence="7">S10</strain>
    </source>
</reference>
<evidence type="ECO:0000256" key="3">
    <source>
        <dbReference type="ARBA" id="ARBA00023211"/>
    </source>
</evidence>
<dbReference type="PRINTS" id="PR00114">
    <property type="entry name" value="STPHPHTASE"/>
</dbReference>
<feature type="region of interest" description="Disordered" evidence="5">
    <location>
        <begin position="570"/>
        <end position="590"/>
    </location>
</feature>
<dbReference type="PANTHER" id="PTHR45668:SF16">
    <property type="entry name" value="SERINE_THREONINE-PROTEIN PHOSPHATASE"/>
    <property type="match status" value="1"/>
</dbReference>